<evidence type="ECO:0000313" key="4">
    <source>
        <dbReference type="EMBL" id="RAR06268.1"/>
    </source>
</evidence>
<reference evidence="5" key="1">
    <citation type="submission" date="2018-05" db="EMBL/GenBank/DDBJ databases">
        <title>Draft genome sequence of Stemphylium lycopersici strain CIDEFI 213.</title>
        <authorList>
            <person name="Medina R."/>
            <person name="Franco M.E.E."/>
            <person name="Lucentini C.G."/>
            <person name="Saparrat M.C.N."/>
            <person name="Balatti P.A."/>
        </authorList>
    </citation>
    <scope>NUCLEOTIDE SEQUENCE [LARGE SCALE GENOMIC DNA]</scope>
    <source>
        <strain evidence="5">CIDEFI 213</strain>
    </source>
</reference>
<dbReference type="Gene3D" id="3.20.20.140">
    <property type="entry name" value="Metal-dependent hydrolases"/>
    <property type="match status" value="1"/>
</dbReference>
<dbReference type="Gene3D" id="2.30.40.10">
    <property type="entry name" value="Urease, subunit C, domain 1"/>
    <property type="match status" value="1"/>
</dbReference>
<keyword evidence="5" id="KW-1185">Reference proteome</keyword>
<feature type="domain" description="Amidohydrolase-related" evidence="3">
    <location>
        <begin position="98"/>
        <end position="471"/>
    </location>
</feature>
<dbReference type="InterPro" id="IPR050287">
    <property type="entry name" value="MTA/SAH_deaminase"/>
</dbReference>
<keyword evidence="1 4" id="KW-0378">Hydrolase</keyword>
<dbReference type="Proteomes" id="UP000249619">
    <property type="component" value="Unassembled WGS sequence"/>
</dbReference>
<name>A0A364MX62_STELY</name>
<dbReference type="SUPFAM" id="SSF51556">
    <property type="entry name" value="Metallo-dependent hydrolases"/>
    <property type="match status" value="1"/>
</dbReference>
<dbReference type="InterPro" id="IPR011059">
    <property type="entry name" value="Metal-dep_hydrolase_composite"/>
</dbReference>
<dbReference type="EMBL" id="QGDH01000118">
    <property type="protein sequence ID" value="RAR06268.1"/>
    <property type="molecule type" value="Genomic_DNA"/>
</dbReference>
<evidence type="ECO:0000313" key="5">
    <source>
        <dbReference type="Proteomes" id="UP000249619"/>
    </source>
</evidence>
<dbReference type="PANTHER" id="PTHR43794">
    <property type="entry name" value="AMINOHYDROLASE SSNA-RELATED"/>
    <property type="match status" value="1"/>
</dbReference>
<organism evidence="4 5">
    <name type="scientific">Stemphylium lycopersici</name>
    <name type="common">Tomato gray leaf spot disease fungus</name>
    <name type="synonym">Thyrospora lycopersici</name>
    <dbReference type="NCBI Taxonomy" id="183478"/>
    <lineage>
        <taxon>Eukaryota</taxon>
        <taxon>Fungi</taxon>
        <taxon>Dikarya</taxon>
        <taxon>Ascomycota</taxon>
        <taxon>Pezizomycotina</taxon>
        <taxon>Dothideomycetes</taxon>
        <taxon>Pleosporomycetidae</taxon>
        <taxon>Pleosporales</taxon>
        <taxon>Pleosporineae</taxon>
        <taxon>Pleosporaceae</taxon>
        <taxon>Stemphylium</taxon>
    </lineage>
</organism>
<sequence>MTKNPALVIFAPSLPRSLAPSFPRSLSHTSPTARYHSPSLMSSKSIILKNGVALIHDKSNHVVPTKTSILIEHGKIVEIAADIPIHDGVEVIDCTDKVISPGFIDTHRHGWQTQLKGRHANEQLIQYMVTGNSQSFQYSPEDVFYGQLAGMLESIAAGTTTVVDHAHITRSPEHVKLAIAATASSGMRSIFCYTPMMLVKQFNPLSFHPNPLEDWVMQTFDELADNGAFGDGRVTLGFAWDLWFLPSDLIKDIFARVKEKGIKTITCHGSVSLKLTVIRQASDLGLLDESIIVSHGGTILKGDAELLKKAGGFVSSTPSSELQMAMGRPYCFDASFQDGGVSGGSIGLQSNAALGVDCHSSTAGSIISEAKLGLQDARNHFNEYHMKRDKIPRSLPESLSVEAAFNLVTIKGAEAVNMSNEIGRIAAGYNADLVIFDALSPSMVAASQHDPVAAIILHSSPADIDTVIIDGIPRKKDGKLLSVQVDESARPVINTEKLEWADIAREIVSSREKMQKDMVKIDYDEAFNTLVQTWHVDTTKFVLPVLMDLLLERKVMGISSLLRESGYDENDFGIVWTQQELHDHYDIVKSIEGTRSITPGRDADDDREDEGQADRGCGSNMAEYSERFLKALFEDLPKDKDEEEMERVAEWVRGYQKLMKNVASWQRNNRARRRTRAELQHRNFNVTLHRRRKRGSSRALGSRRSTQKAYRYLLTRAKIRFQQYNFHGTVLQDYGIGRVDLVSGQRLVNGFDLQGQRPHMEAPLRKFCLYSDERMSAEGNLHRLVYRQVGRRKDMVTRNQVLEDYLSCPWPGWRDADVNIPFYTTATEKDENEEEMEREFGVIEIDSVYLGPGGEGSDHTDMDADMAADEEASVVPVPPPVFPEEKKQALVATGFMGF</sequence>
<dbReference type="GO" id="GO:0016810">
    <property type="term" value="F:hydrolase activity, acting on carbon-nitrogen (but not peptide) bonds"/>
    <property type="evidence" value="ECO:0007669"/>
    <property type="project" value="InterPro"/>
</dbReference>
<feature type="region of interest" description="Disordered" evidence="2">
    <location>
        <begin position="595"/>
        <end position="618"/>
    </location>
</feature>
<dbReference type="PANTHER" id="PTHR43794:SF11">
    <property type="entry name" value="AMIDOHYDROLASE-RELATED DOMAIN-CONTAINING PROTEIN"/>
    <property type="match status" value="1"/>
</dbReference>
<comment type="caution">
    <text evidence="4">The sequence shown here is derived from an EMBL/GenBank/DDBJ whole genome shotgun (WGS) entry which is preliminary data.</text>
</comment>
<dbReference type="InterPro" id="IPR032466">
    <property type="entry name" value="Metal_Hydrolase"/>
</dbReference>
<evidence type="ECO:0000256" key="1">
    <source>
        <dbReference type="ARBA" id="ARBA00022801"/>
    </source>
</evidence>
<dbReference type="InterPro" id="IPR006680">
    <property type="entry name" value="Amidohydro-rel"/>
</dbReference>
<accession>A0A364MX62</accession>
<evidence type="ECO:0000259" key="3">
    <source>
        <dbReference type="Pfam" id="PF01979"/>
    </source>
</evidence>
<dbReference type="Pfam" id="PF01979">
    <property type="entry name" value="Amidohydro_1"/>
    <property type="match status" value="1"/>
</dbReference>
<gene>
    <name evidence="4" type="ORF">DDE83_007023</name>
</gene>
<evidence type="ECO:0000256" key="2">
    <source>
        <dbReference type="SAM" id="MobiDB-lite"/>
    </source>
</evidence>
<protein>
    <submittedName>
        <fullName evidence="4">Metallo-dependent hydrolase</fullName>
    </submittedName>
</protein>
<proteinExistence type="predicted"/>
<dbReference type="SUPFAM" id="SSF51338">
    <property type="entry name" value="Composite domain of metallo-dependent hydrolases"/>
    <property type="match status" value="1"/>
</dbReference>
<dbReference type="AlphaFoldDB" id="A0A364MX62"/>
<dbReference type="STRING" id="183478.A0A364MX62"/>